<evidence type="ECO:0000313" key="13">
    <source>
        <dbReference type="Proteomes" id="UP001596958"/>
    </source>
</evidence>
<dbReference type="Gene3D" id="3.20.20.80">
    <property type="entry name" value="Glycosidases"/>
    <property type="match status" value="1"/>
</dbReference>
<evidence type="ECO:0000256" key="1">
    <source>
        <dbReference type="ARBA" id="ARBA00001412"/>
    </source>
</evidence>
<proteinExistence type="inferred from homology"/>
<sequence length="1000" mass="113498">MEKEKSANPNVVSLDGVWKFTWAVDPDHRIKDFYKNDYDNSKWSDIVVPGNWQLQGFDLPVFVNIPYPFKRDQPFVMGEPQKNYYTFDHRNPVGSYITSFTMPQNAVNKQVFLHFGGVESAMYVWINGQKVGFSKSSMVPAEFDITKYLRKGKNKLAVEVYRFSDGSYLEDNDMWRLSGIFRSVDLHIRPKTYVQDHFITAVPSTDFSKTSVGIDLNLENRAETAAKNLLVEALITGNDKTGKPVSITLTRKIPVVNKQGAIKVSLSALINNPNLWSAEHPYLYNVQLKLRDSRNQVIETIHNRFGVKKVEVKGELFYINGQLVKLKGVNRHEHHPRTGRHVDRQTMLTDIRLIKQANINMIRTSHYPNEPYFYELCDEYGIYVMDEADNESHGYGIGNRNLGEDPNWEKAHVDRAVSMLQRDKNYASIILWSLGNEAGRGRNIRAMADTVKKLDPSRPVYYDSDRSVSAIYDEGYLHPDTLAALGKRIKDRPVFLREYHHTMGNSGGNLQEYWDVIYADESLVGGAIWDWVDQGIAKKIDGSALKYDANPANLNLKADEYFAYGGDFGNYFNDGANCLDGIVSSDRTPQPEYYEVQKVYQNVVFKLENAATPTVAITNHFNFTPLSDFDISYEYTLAGKVIKSGKLNSLNILPGATAKTTIPLPPNAEGELCLNLYASLKKATLWAAAGYRIARGQFIIKPFDFKKMAPVSANAQATQTSTEIIVTAGQHRMVFNKANGALTSWNQGDTELLKGALEPYFWKPANDNQKRNNYNRDLRKWKTAADSRAVKSFEVEDKNGLVNINFNMLLPTINADYKLSYVLNGEGKLQVDADYKPLADTIPLIPKFGMRMRIPANYYNVQWYGRGPYENYPDRKTGSMVGLYSLKLKDFMTDYAASQDNANRTDVRWFSFGAADGNAIKVEGLQPLCFHAWNYTEDDLEKVRHSFELPERDFINLNIDLNVHGLGGNDSWGAKTMSKYTIDGKKPYHYGFVLAYSKGK</sequence>
<evidence type="ECO:0000313" key="12">
    <source>
        <dbReference type="EMBL" id="MFD0750009.1"/>
    </source>
</evidence>
<dbReference type="InterPro" id="IPR006102">
    <property type="entry name" value="Ig-like_GH2"/>
</dbReference>
<keyword evidence="13" id="KW-1185">Reference proteome</keyword>
<dbReference type="PRINTS" id="PR00132">
    <property type="entry name" value="GLHYDRLASE2"/>
</dbReference>
<dbReference type="RefSeq" id="WP_377098878.1">
    <property type="nucleotide sequence ID" value="NZ_JBHTHU010000005.1"/>
</dbReference>
<dbReference type="SUPFAM" id="SSF49303">
    <property type="entry name" value="beta-Galactosidase/glucuronidase domain"/>
    <property type="match status" value="2"/>
</dbReference>
<dbReference type="InterPro" id="IPR004199">
    <property type="entry name" value="B-gal_small/dom_5"/>
</dbReference>
<dbReference type="Pfam" id="PF16353">
    <property type="entry name" value="LacZ_4"/>
    <property type="match status" value="1"/>
</dbReference>
<accession>A0ABW2YWS2</accession>
<dbReference type="Proteomes" id="UP001596958">
    <property type="component" value="Unassembled WGS sequence"/>
</dbReference>
<comment type="catalytic activity">
    <reaction evidence="1 10">
        <text>Hydrolysis of terminal non-reducing beta-D-galactose residues in beta-D-galactosides.</text>
        <dbReference type="EC" id="3.2.1.23"/>
    </reaction>
</comment>
<dbReference type="SMART" id="SM01038">
    <property type="entry name" value="Bgal_small_N"/>
    <property type="match status" value="1"/>
</dbReference>
<dbReference type="Pfam" id="PF02837">
    <property type="entry name" value="Glyco_hydro_2_N"/>
    <property type="match status" value="1"/>
</dbReference>
<comment type="subunit">
    <text evidence="4">Monomer.</text>
</comment>
<evidence type="ECO:0000256" key="7">
    <source>
        <dbReference type="ARBA" id="ARBA00022837"/>
    </source>
</evidence>
<comment type="caution">
    <text evidence="12">The sequence shown here is derived from an EMBL/GenBank/DDBJ whole genome shotgun (WGS) entry which is preliminary data.</text>
</comment>
<evidence type="ECO:0000256" key="6">
    <source>
        <dbReference type="ARBA" id="ARBA00022801"/>
    </source>
</evidence>
<dbReference type="InterPro" id="IPR023232">
    <property type="entry name" value="Glyco_hydro_2_AS"/>
</dbReference>
<evidence type="ECO:0000256" key="3">
    <source>
        <dbReference type="ARBA" id="ARBA00007401"/>
    </source>
</evidence>
<dbReference type="InterPro" id="IPR032312">
    <property type="entry name" value="LacZ_4"/>
</dbReference>
<keyword evidence="8 10" id="KW-0326">Glycosidase</keyword>
<dbReference type="InterPro" id="IPR006101">
    <property type="entry name" value="Glyco_hydro_2"/>
</dbReference>
<feature type="domain" description="Beta galactosidase small chain/" evidence="11">
    <location>
        <begin position="725"/>
        <end position="995"/>
    </location>
</feature>
<keyword evidence="7" id="KW-0106">Calcium</keyword>
<evidence type="ECO:0000256" key="10">
    <source>
        <dbReference type="RuleBase" id="RU361154"/>
    </source>
</evidence>
<dbReference type="Gene3D" id="2.70.98.10">
    <property type="match status" value="1"/>
</dbReference>
<dbReference type="EC" id="3.2.1.23" evidence="5 10"/>
<dbReference type="PANTHER" id="PTHR46323">
    <property type="entry name" value="BETA-GALACTOSIDASE"/>
    <property type="match status" value="1"/>
</dbReference>
<keyword evidence="6 10" id="KW-0378">Hydrolase</keyword>
<dbReference type="SUPFAM" id="SSF49785">
    <property type="entry name" value="Galactose-binding domain-like"/>
    <property type="match status" value="1"/>
</dbReference>
<dbReference type="Pfam" id="PF02836">
    <property type="entry name" value="Glyco_hydro_2_C"/>
    <property type="match status" value="1"/>
</dbReference>
<evidence type="ECO:0000256" key="4">
    <source>
        <dbReference type="ARBA" id="ARBA00011245"/>
    </source>
</evidence>
<dbReference type="SUPFAM" id="SSF74650">
    <property type="entry name" value="Galactose mutarotase-like"/>
    <property type="match status" value="1"/>
</dbReference>
<comment type="similarity">
    <text evidence="3 10">Belongs to the glycosyl hydrolase 2 family.</text>
</comment>
<comment type="cofactor">
    <cofactor evidence="2">
        <name>Ca(2+)</name>
        <dbReference type="ChEBI" id="CHEBI:29108"/>
    </cofactor>
</comment>
<protein>
    <recommendedName>
        <fullName evidence="5 10">Beta-galactosidase</fullName>
        <ecNumber evidence="5 10">3.2.1.23</ecNumber>
    </recommendedName>
    <alternativeName>
        <fullName evidence="9 10">Lactase</fullName>
    </alternativeName>
</protein>
<name>A0ABW2YWS2_9SPHI</name>
<evidence type="ECO:0000256" key="2">
    <source>
        <dbReference type="ARBA" id="ARBA00001913"/>
    </source>
</evidence>
<dbReference type="Gene3D" id="2.60.40.10">
    <property type="entry name" value="Immunoglobulins"/>
    <property type="match status" value="2"/>
</dbReference>
<dbReference type="PROSITE" id="PS00719">
    <property type="entry name" value="GLYCOSYL_HYDROL_F2_1"/>
    <property type="match status" value="1"/>
</dbReference>
<evidence type="ECO:0000256" key="8">
    <source>
        <dbReference type="ARBA" id="ARBA00023295"/>
    </source>
</evidence>
<dbReference type="InterPro" id="IPR050347">
    <property type="entry name" value="Bact_Beta-galactosidase"/>
</dbReference>
<dbReference type="Pfam" id="PF00703">
    <property type="entry name" value="Glyco_hydro_2"/>
    <property type="match status" value="1"/>
</dbReference>
<dbReference type="InterPro" id="IPR017853">
    <property type="entry name" value="GH"/>
</dbReference>
<dbReference type="SUPFAM" id="SSF51445">
    <property type="entry name" value="(Trans)glycosidases"/>
    <property type="match status" value="1"/>
</dbReference>
<gene>
    <name evidence="12" type="ORF">ACFQZS_07640</name>
</gene>
<dbReference type="InterPro" id="IPR006103">
    <property type="entry name" value="Glyco_hydro_2_cat"/>
</dbReference>
<dbReference type="Pfam" id="PF02929">
    <property type="entry name" value="Bgal_small_N"/>
    <property type="match status" value="1"/>
</dbReference>
<dbReference type="InterPro" id="IPR006104">
    <property type="entry name" value="Glyco_hydro_2_N"/>
</dbReference>
<dbReference type="Gene3D" id="2.60.120.260">
    <property type="entry name" value="Galactose-binding domain-like"/>
    <property type="match status" value="1"/>
</dbReference>
<dbReference type="InterPro" id="IPR008979">
    <property type="entry name" value="Galactose-bd-like_sf"/>
</dbReference>
<dbReference type="InterPro" id="IPR011013">
    <property type="entry name" value="Gal_mutarotase_sf_dom"/>
</dbReference>
<dbReference type="InterPro" id="IPR013783">
    <property type="entry name" value="Ig-like_fold"/>
</dbReference>
<dbReference type="PROSITE" id="PS00608">
    <property type="entry name" value="GLYCOSYL_HYDROL_F2_2"/>
    <property type="match status" value="1"/>
</dbReference>
<dbReference type="InterPro" id="IPR023230">
    <property type="entry name" value="Glyco_hydro_2_CS"/>
</dbReference>
<dbReference type="GO" id="GO:0016787">
    <property type="term" value="F:hydrolase activity"/>
    <property type="evidence" value="ECO:0007669"/>
    <property type="project" value="UniProtKB-KW"/>
</dbReference>
<evidence type="ECO:0000256" key="9">
    <source>
        <dbReference type="ARBA" id="ARBA00032230"/>
    </source>
</evidence>
<reference evidence="13" key="1">
    <citation type="journal article" date="2019" name="Int. J. Syst. Evol. Microbiol.">
        <title>The Global Catalogue of Microorganisms (GCM) 10K type strain sequencing project: providing services to taxonomists for standard genome sequencing and annotation.</title>
        <authorList>
            <consortium name="The Broad Institute Genomics Platform"/>
            <consortium name="The Broad Institute Genome Sequencing Center for Infectious Disease"/>
            <person name="Wu L."/>
            <person name="Ma J."/>
        </authorList>
    </citation>
    <scope>NUCLEOTIDE SEQUENCE [LARGE SCALE GENOMIC DNA]</scope>
    <source>
        <strain evidence="13">CCUG 63418</strain>
    </source>
</reference>
<dbReference type="EMBL" id="JBHTHU010000005">
    <property type="protein sequence ID" value="MFD0750009.1"/>
    <property type="molecule type" value="Genomic_DNA"/>
</dbReference>
<evidence type="ECO:0000256" key="5">
    <source>
        <dbReference type="ARBA" id="ARBA00012756"/>
    </source>
</evidence>
<dbReference type="InterPro" id="IPR036156">
    <property type="entry name" value="Beta-gal/glucu_dom_sf"/>
</dbReference>
<evidence type="ECO:0000259" key="11">
    <source>
        <dbReference type="SMART" id="SM01038"/>
    </source>
</evidence>
<dbReference type="PANTHER" id="PTHR46323:SF2">
    <property type="entry name" value="BETA-GALACTOSIDASE"/>
    <property type="match status" value="1"/>
</dbReference>
<organism evidence="12 13">
    <name type="scientific">Mucilaginibacter calamicampi</name>
    <dbReference type="NCBI Taxonomy" id="1302352"/>
    <lineage>
        <taxon>Bacteria</taxon>
        <taxon>Pseudomonadati</taxon>
        <taxon>Bacteroidota</taxon>
        <taxon>Sphingobacteriia</taxon>
        <taxon>Sphingobacteriales</taxon>
        <taxon>Sphingobacteriaceae</taxon>
        <taxon>Mucilaginibacter</taxon>
    </lineage>
</organism>
<dbReference type="InterPro" id="IPR014718">
    <property type="entry name" value="GH-type_carb-bd"/>
</dbReference>